<dbReference type="Proteomes" id="UP000504634">
    <property type="component" value="Unplaced"/>
</dbReference>
<organism evidence="2 3">
    <name type="scientific">Drosophila lebanonensis</name>
    <name type="common">Fruit fly</name>
    <name type="synonym">Scaptodrosophila lebanonensis</name>
    <dbReference type="NCBI Taxonomy" id="7225"/>
    <lineage>
        <taxon>Eukaryota</taxon>
        <taxon>Metazoa</taxon>
        <taxon>Ecdysozoa</taxon>
        <taxon>Arthropoda</taxon>
        <taxon>Hexapoda</taxon>
        <taxon>Insecta</taxon>
        <taxon>Pterygota</taxon>
        <taxon>Neoptera</taxon>
        <taxon>Endopterygota</taxon>
        <taxon>Diptera</taxon>
        <taxon>Brachycera</taxon>
        <taxon>Muscomorpha</taxon>
        <taxon>Ephydroidea</taxon>
        <taxon>Drosophilidae</taxon>
        <taxon>Scaptodrosophila</taxon>
    </lineage>
</organism>
<accession>A0A6J2UHZ3</accession>
<dbReference type="PANTHER" id="PTHR48421:SF1">
    <property type="entry name" value="MYCBP-ASSOCIATED PROTEIN"/>
    <property type="match status" value="1"/>
</dbReference>
<dbReference type="AlphaFoldDB" id="A0A6J2UHZ3"/>
<dbReference type="Pfam" id="PF14646">
    <property type="entry name" value="MYCBPAP"/>
    <property type="match status" value="1"/>
</dbReference>
<dbReference type="PANTHER" id="PTHR48421">
    <property type="entry name" value="MYCBP-ASSOCIATED PROTEIN"/>
    <property type="match status" value="1"/>
</dbReference>
<evidence type="ECO:0000313" key="3">
    <source>
        <dbReference type="RefSeq" id="XP_030387103.1"/>
    </source>
</evidence>
<dbReference type="OrthoDB" id="10263316at2759"/>
<proteinExistence type="predicted"/>
<dbReference type="InterPro" id="IPR032707">
    <property type="entry name" value="MYCBPAP"/>
</dbReference>
<evidence type="ECO:0000313" key="2">
    <source>
        <dbReference type="Proteomes" id="UP000504634"/>
    </source>
</evidence>
<reference evidence="3" key="1">
    <citation type="submission" date="2025-08" db="UniProtKB">
        <authorList>
            <consortium name="RefSeq"/>
        </authorList>
    </citation>
    <scope>IDENTIFICATION</scope>
    <source>
        <strain evidence="3">11010-0011.00</strain>
        <tissue evidence="3">Whole body</tissue>
    </source>
</reference>
<feature type="region of interest" description="Disordered" evidence="1">
    <location>
        <begin position="642"/>
        <end position="663"/>
    </location>
</feature>
<name>A0A6J2UHZ3_DROLE</name>
<sequence length="713" mass="83340">MVSLRFTRLSEKSKNISFLAVVNPKKTPSTDNTAFIKSSSTEDIFMKTGELKEVTQHYGRRIIEDIVEQIFDEQVGLEKAGVPDSSTGCSSTSSIRESIKMDKRLKLWEDTLTDRLDVQLKIWRKTGKRPGEMLFNLPTTVEQRDKGTVNRLMDVATRLNPVALKGKQVAVLPGHFNSEQCKFMNELRETLPTAEQKGEAEVEISGLTTTTKDEIMGPVAEYEEKHSKQRTKWMNSRALEQRIEREHRDIKRVLEFFPDAEHLEVVGQNILKDPNVFQVQAEELNSFRTISSTTMEFEEEGSERSQTESSHKIELEKPSIAAGIKINNEIFIMNDKRSAQNIDVPINFQCEPYHRQLKQVLRFENIGHQVIICKWRRTAYHKRNSQFLATGNDTFLFDKANFVLRAGDVHVTNVVFQPRRVCLVKERWELRIFPQIFCGHRDSLVVRLIGKCTPPEEYVRKTNHLQSSVIDKSNKTAMDKLGALHAELTPLIQPHEVLCPYERVFDEREIFNAENLGYHCDRFDDLEHLKNLYRILKKPREPQWDFRLDSLKRLIMRQPEPIQREIHFQLLMESLEPFKCSTDGLPSKKFEHNAERDRSRYIYVRGAIANGIEEWEDLIISLEESSLKLELRRFYDKLEESKEKQNGEELSSDEDEEPKPWMRQLKQQQPELYVLKKMRSKKYFRDSLYIHTYTQLCDMAENLVSVIESTEYV</sequence>
<dbReference type="RefSeq" id="XP_030387103.1">
    <property type="nucleotide sequence ID" value="XM_030531243.1"/>
</dbReference>
<protein>
    <submittedName>
        <fullName evidence="3">Uncharacterized protein LOC115633768</fullName>
    </submittedName>
</protein>
<gene>
    <name evidence="3" type="primary">LOC115633768</name>
</gene>
<keyword evidence="2" id="KW-1185">Reference proteome</keyword>
<dbReference type="GeneID" id="115633768"/>
<evidence type="ECO:0000256" key="1">
    <source>
        <dbReference type="SAM" id="MobiDB-lite"/>
    </source>
</evidence>